<evidence type="ECO:0000256" key="10">
    <source>
        <dbReference type="SAM" id="MobiDB-lite"/>
    </source>
</evidence>
<keyword evidence="5" id="KW-0378">Hydrolase</keyword>
<keyword evidence="14" id="KW-1185">Reference proteome</keyword>
<feature type="domain" description="L,D-TPase catalytic" evidence="12">
    <location>
        <begin position="85"/>
        <end position="222"/>
    </location>
</feature>
<gene>
    <name evidence="13" type="ORF">SAMN04487993_1011133</name>
</gene>
<dbReference type="OrthoDB" id="9795305at2"/>
<dbReference type="Gene3D" id="2.40.440.10">
    <property type="entry name" value="L,D-transpeptidase catalytic domain-like"/>
    <property type="match status" value="1"/>
</dbReference>
<dbReference type="STRING" id="555512.SAMN04487993_1011133"/>
<feature type="region of interest" description="Disordered" evidence="10">
    <location>
        <begin position="225"/>
        <end position="263"/>
    </location>
</feature>
<feature type="active site" description="Proton donor/acceptor" evidence="9">
    <location>
        <position position="182"/>
    </location>
</feature>
<accession>A0A1G8P2E4</accession>
<feature type="compositionally biased region" description="Pro residues" evidence="10">
    <location>
        <begin position="234"/>
        <end position="245"/>
    </location>
</feature>
<keyword evidence="3" id="KW-0328">Glycosyltransferase</keyword>
<evidence type="ECO:0000256" key="2">
    <source>
        <dbReference type="ARBA" id="ARBA00005992"/>
    </source>
</evidence>
<keyword evidence="13" id="KW-0449">Lipoprotein</keyword>
<evidence type="ECO:0000259" key="12">
    <source>
        <dbReference type="PROSITE" id="PS52029"/>
    </source>
</evidence>
<dbReference type="GO" id="GO:0005576">
    <property type="term" value="C:extracellular region"/>
    <property type="evidence" value="ECO:0007669"/>
    <property type="project" value="TreeGrafter"/>
</dbReference>
<dbReference type="CDD" id="cd16913">
    <property type="entry name" value="YkuD_like"/>
    <property type="match status" value="1"/>
</dbReference>
<feature type="signal peptide" evidence="11">
    <location>
        <begin position="1"/>
        <end position="27"/>
    </location>
</feature>
<dbReference type="GO" id="GO:0018104">
    <property type="term" value="P:peptidoglycan-protein cross-linking"/>
    <property type="evidence" value="ECO:0007669"/>
    <property type="project" value="TreeGrafter"/>
</dbReference>
<dbReference type="PROSITE" id="PS51257">
    <property type="entry name" value="PROKAR_LIPOPROTEIN"/>
    <property type="match status" value="1"/>
</dbReference>
<comment type="similarity">
    <text evidence="2">Belongs to the YkuD family.</text>
</comment>
<evidence type="ECO:0000256" key="1">
    <source>
        <dbReference type="ARBA" id="ARBA00004752"/>
    </source>
</evidence>
<keyword evidence="11" id="KW-0732">Signal</keyword>
<evidence type="ECO:0000256" key="4">
    <source>
        <dbReference type="ARBA" id="ARBA00022679"/>
    </source>
</evidence>
<dbReference type="Proteomes" id="UP000199093">
    <property type="component" value="Unassembled WGS sequence"/>
</dbReference>
<evidence type="ECO:0000313" key="13">
    <source>
        <dbReference type="EMBL" id="SDI86643.1"/>
    </source>
</evidence>
<dbReference type="Pfam" id="PF03734">
    <property type="entry name" value="YkuD"/>
    <property type="match status" value="1"/>
</dbReference>
<dbReference type="UniPathway" id="UPA00219"/>
<dbReference type="InterPro" id="IPR005490">
    <property type="entry name" value="LD_TPept_cat_dom"/>
</dbReference>
<dbReference type="GO" id="GO:0071972">
    <property type="term" value="F:peptidoglycan L,D-transpeptidase activity"/>
    <property type="evidence" value="ECO:0007669"/>
    <property type="project" value="TreeGrafter"/>
</dbReference>
<evidence type="ECO:0000256" key="8">
    <source>
        <dbReference type="ARBA" id="ARBA00023316"/>
    </source>
</evidence>
<dbReference type="AlphaFoldDB" id="A0A1G8P2E4"/>
<proteinExistence type="inferred from homology"/>
<dbReference type="PROSITE" id="PS52029">
    <property type="entry name" value="LD_TPASE"/>
    <property type="match status" value="1"/>
</dbReference>
<evidence type="ECO:0000313" key="14">
    <source>
        <dbReference type="Proteomes" id="UP000199093"/>
    </source>
</evidence>
<reference evidence="13 14" key="1">
    <citation type="submission" date="2016-10" db="EMBL/GenBank/DDBJ databases">
        <authorList>
            <person name="de Groot N.N."/>
        </authorList>
    </citation>
    <scope>NUCLEOTIDE SEQUENCE [LARGE SCALE GENOMIC DNA]</scope>
    <source>
        <strain evidence="13 14">DSM 26424</strain>
    </source>
</reference>
<feature type="active site" description="Nucleophile" evidence="9">
    <location>
        <position position="198"/>
    </location>
</feature>
<keyword evidence="6 9" id="KW-0133">Cell shape</keyword>
<feature type="chain" id="PRO_5011672737" evidence="11">
    <location>
        <begin position="28"/>
        <end position="263"/>
    </location>
</feature>
<dbReference type="GO" id="GO:0016757">
    <property type="term" value="F:glycosyltransferase activity"/>
    <property type="evidence" value="ECO:0007669"/>
    <property type="project" value="UniProtKB-KW"/>
</dbReference>
<dbReference type="GO" id="GO:0071555">
    <property type="term" value="P:cell wall organization"/>
    <property type="evidence" value="ECO:0007669"/>
    <property type="project" value="UniProtKB-UniRule"/>
</dbReference>
<dbReference type="InterPro" id="IPR038063">
    <property type="entry name" value="Transpep_catalytic_dom"/>
</dbReference>
<dbReference type="EMBL" id="FNEJ01000011">
    <property type="protein sequence ID" value="SDI86643.1"/>
    <property type="molecule type" value="Genomic_DNA"/>
</dbReference>
<evidence type="ECO:0000256" key="7">
    <source>
        <dbReference type="ARBA" id="ARBA00022984"/>
    </source>
</evidence>
<dbReference type="PANTHER" id="PTHR30582:SF24">
    <property type="entry name" value="L,D-TRANSPEPTIDASE ERFK_SRFK-RELATED"/>
    <property type="match status" value="1"/>
</dbReference>
<dbReference type="PANTHER" id="PTHR30582">
    <property type="entry name" value="L,D-TRANSPEPTIDASE"/>
    <property type="match status" value="1"/>
</dbReference>
<keyword evidence="4" id="KW-0808">Transferase</keyword>
<dbReference type="GO" id="GO:0008360">
    <property type="term" value="P:regulation of cell shape"/>
    <property type="evidence" value="ECO:0007669"/>
    <property type="project" value="UniProtKB-UniRule"/>
</dbReference>
<protein>
    <submittedName>
        <fullName evidence="13">Lipoprotein-anchoring transpeptidase ErfK/SrfK</fullName>
    </submittedName>
</protein>
<evidence type="ECO:0000256" key="9">
    <source>
        <dbReference type="PROSITE-ProRule" id="PRU01373"/>
    </source>
</evidence>
<evidence type="ECO:0000256" key="11">
    <source>
        <dbReference type="SAM" id="SignalP"/>
    </source>
</evidence>
<organism evidence="13 14">
    <name type="scientific">Salipiger marinus</name>
    <dbReference type="NCBI Taxonomy" id="555512"/>
    <lineage>
        <taxon>Bacteria</taxon>
        <taxon>Pseudomonadati</taxon>
        <taxon>Pseudomonadota</taxon>
        <taxon>Alphaproteobacteria</taxon>
        <taxon>Rhodobacterales</taxon>
        <taxon>Roseobacteraceae</taxon>
        <taxon>Salipiger</taxon>
    </lineage>
</organism>
<dbReference type="SUPFAM" id="SSF141523">
    <property type="entry name" value="L,D-transpeptidase catalytic domain-like"/>
    <property type="match status" value="1"/>
</dbReference>
<comment type="pathway">
    <text evidence="1 9">Cell wall biogenesis; peptidoglycan biosynthesis.</text>
</comment>
<evidence type="ECO:0000256" key="5">
    <source>
        <dbReference type="ARBA" id="ARBA00022801"/>
    </source>
</evidence>
<sequence>MTFAYRLRRPVRAALSLAALCALQACATLEAALPPDTPGAISEETRMMYASVEDNGITVPAIEDKYLTEDRKRQVVDYWTDEKPGTIIVDPGARWLYHVMEDNKAMRYAVAVGAEGLGFSGTATVQIKRDWPYWTPTQNMIRRDPETYGPVRNGLPGGLENPLGARALYLFRGGRDTLYRIHGTPSPWTVGHATSSGCIRMFNQDSIYLAEQVAKGTKVIVRPAADAGTGTVPPGTPLPEQPAPQPMAEAPTGTAPLPEEDAA</sequence>
<keyword evidence="7 9" id="KW-0573">Peptidoglycan synthesis</keyword>
<dbReference type="InterPro" id="IPR050979">
    <property type="entry name" value="LD-transpeptidase"/>
</dbReference>
<keyword evidence="8 9" id="KW-0961">Cell wall biogenesis/degradation</keyword>
<evidence type="ECO:0000256" key="3">
    <source>
        <dbReference type="ARBA" id="ARBA00022676"/>
    </source>
</evidence>
<evidence type="ECO:0000256" key="6">
    <source>
        <dbReference type="ARBA" id="ARBA00022960"/>
    </source>
</evidence>
<name>A0A1G8P2E4_9RHOB</name>
<dbReference type="RefSeq" id="WP_089848071.1">
    <property type="nucleotide sequence ID" value="NZ_FNEJ01000011.1"/>
</dbReference>